<sequence>MTSKKRVLNQSFLTLKNKFSNLFGGKKTKINTNTKIIHNNKKQFTKLNCSPENDTNDFTCYSNEDLFKLRELWNYRHPDAKITSNSPKEIWAKFKEEYSNVCDRESCWINKIAKSNKDKKELIDSFAPEAPEEWKKNPNEWLSSVDILQVMKQYEKKYKCFEFMGPSPIDFDTHKLYGECVWEELCHFSLAEQIKKGKFKIGIIFNTDPHFKGGKHWISLFINVKKQLIFFFDSAGDPVPEQIQTFVNKVIEQGHQLPKKINFKFDQNYPVEHQYGNTECGIYSLFFIVQMLEDKITSNYLKTHILKDDYIEKFRNVYFNKDL</sequence>
<dbReference type="InterPro" id="IPR003653">
    <property type="entry name" value="Peptidase_C48_C"/>
</dbReference>
<organism evidence="4">
    <name type="scientific">viral metagenome</name>
    <dbReference type="NCBI Taxonomy" id="1070528"/>
    <lineage>
        <taxon>unclassified sequences</taxon>
        <taxon>metagenomes</taxon>
        <taxon>organismal metagenomes</taxon>
    </lineage>
</organism>
<reference evidence="4" key="1">
    <citation type="journal article" date="2020" name="Nature">
        <title>Giant virus diversity and host interactions through global metagenomics.</title>
        <authorList>
            <person name="Schulz F."/>
            <person name="Roux S."/>
            <person name="Paez-Espino D."/>
            <person name="Jungbluth S."/>
            <person name="Walsh D.A."/>
            <person name="Denef V.J."/>
            <person name="McMahon K.D."/>
            <person name="Konstantinidis K.T."/>
            <person name="Eloe-Fadrosh E.A."/>
            <person name="Kyrpides N.C."/>
            <person name="Woyke T."/>
        </authorList>
    </citation>
    <scope>NUCLEOTIDE SEQUENCE</scope>
    <source>
        <strain evidence="4">GVMAG-M-3300024301-20</strain>
    </source>
</reference>
<dbReference type="GO" id="GO:0008234">
    <property type="term" value="F:cysteine-type peptidase activity"/>
    <property type="evidence" value="ECO:0007669"/>
    <property type="project" value="InterPro"/>
</dbReference>
<dbReference type="SUPFAM" id="SSF54001">
    <property type="entry name" value="Cysteine proteinases"/>
    <property type="match status" value="1"/>
</dbReference>
<feature type="domain" description="Ubiquitin-like protease family profile" evidence="3">
    <location>
        <begin position="112"/>
        <end position="291"/>
    </location>
</feature>
<evidence type="ECO:0000256" key="2">
    <source>
        <dbReference type="ARBA" id="ARBA00022801"/>
    </source>
</evidence>
<dbReference type="Pfam" id="PF02902">
    <property type="entry name" value="Peptidase_C48"/>
    <property type="match status" value="1"/>
</dbReference>
<dbReference type="AlphaFoldDB" id="A0A6C0IRR7"/>
<protein>
    <recommendedName>
        <fullName evidence="3">Ubiquitin-like protease family profile domain-containing protein</fullName>
    </recommendedName>
</protein>
<dbReference type="InterPro" id="IPR038765">
    <property type="entry name" value="Papain-like_cys_pep_sf"/>
</dbReference>
<dbReference type="EMBL" id="MN740245">
    <property type="protein sequence ID" value="QHT95712.1"/>
    <property type="molecule type" value="Genomic_DNA"/>
</dbReference>
<dbReference type="PROSITE" id="PS50600">
    <property type="entry name" value="ULP_PROTEASE"/>
    <property type="match status" value="1"/>
</dbReference>
<keyword evidence="2" id="KW-0378">Hydrolase</keyword>
<evidence type="ECO:0000256" key="1">
    <source>
        <dbReference type="ARBA" id="ARBA00022670"/>
    </source>
</evidence>
<dbReference type="GO" id="GO:0006508">
    <property type="term" value="P:proteolysis"/>
    <property type="evidence" value="ECO:0007669"/>
    <property type="project" value="UniProtKB-KW"/>
</dbReference>
<dbReference type="Gene3D" id="3.40.395.10">
    <property type="entry name" value="Adenoviral Proteinase, Chain A"/>
    <property type="match status" value="1"/>
</dbReference>
<proteinExistence type="predicted"/>
<keyword evidence="1" id="KW-0645">Protease</keyword>
<name>A0A6C0IRR7_9ZZZZ</name>
<accession>A0A6C0IRR7</accession>
<evidence type="ECO:0000313" key="4">
    <source>
        <dbReference type="EMBL" id="QHT95712.1"/>
    </source>
</evidence>
<evidence type="ECO:0000259" key="3">
    <source>
        <dbReference type="PROSITE" id="PS50600"/>
    </source>
</evidence>